<protein>
    <submittedName>
        <fullName evidence="1">Uncharacterized protein</fullName>
    </submittedName>
</protein>
<organism evidence="1 2">
    <name type="scientific">Cytobacillus stercorigallinarum</name>
    <dbReference type="NCBI Taxonomy" id="2762240"/>
    <lineage>
        <taxon>Bacteria</taxon>
        <taxon>Bacillati</taxon>
        <taxon>Bacillota</taxon>
        <taxon>Bacilli</taxon>
        <taxon>Bacillales</taxon>
        <taxon>Bacillaceae</taxon>
        <taxon>Cytobacillus</taxon>
    </lineage>
</organism>
<proteinExistence type="predicted"/>
<accession>A0ABR8QPZ9</accession>
<evidence type="ECO:0000313" key="2">
    <source>
        <dbReference type="Proteomes" id="UP000657931"/>
    </source>
</evidence>
<keyword evidence="2" id="KW-1185">Reference proteome</keyword>
<gene>
    <name evidence="1" type="ORF">H9655_11320</name>
</gene>
<reference evidence="1 2" key="1">
    <citation type="submission" date="2020-08" db="EMBL/GenBank/DDBJ databases">
        <title>A Genomic Blueprint of the Chicken Gut Microbiome.</title>
        <authorList>
            <person name="Gilroy R."/>
            <person name="Ravi A."/>
            <person name="Getino M."/>
            <person name="Pursley I."/>
            <person name="Horton D.L."/>
            <person name="Alikhan N.-F."/>
            <person name="Baker D."/>
            <person name="Gharbi K."/>
            <person name="Hall N."/>
            <person name="Watson M."/>
            <person name="Adriaenssens E.M."/>
            <person name="Foster-Nyarko E."/>
            <person name="Jarju S."/>
            <person name="Secka A."/>
            <person name="Antonio M."/>
            <person name="Oren A."/>
            <person name="Chaudhuri R."/>
            <person name="La Ragione R.M."/>
            <person name="Hildebrand F."/>
            <person name="Pallen M.J."/>
        </authorList>
    </citation>
    <scope>NUCLEOTIDE SEQUENCE [LARGE SCALE GENOMIC DNA]</scope>
    <source>
        <strain evidence="1 2">Sa5YUA1</strain>
    </source>
</reference>
<dbReference type="RefSeq" id="WP_225230577.1">
    <property type="nucleotide sequence ID" value="NZ_JACSQT010000004.1"/>
</dbReference>
<comment type="caution">
    <text evidence="1">The sequence shown here is derived from an EMBL/GenBank/DDBJ whole genome shotgun (WGS) entry which is preliminary data.</text>
</comment>
<evidence type="ECO:0000313" key="1">
    <source>
        <dbReference type="EMBL" id="MBD7937614.1"/>
    </source>
</evidence>
<name>A0ABR8QPZ9_9BACI</name>
<dbReference type="Proteomes" id="UP000657931">
    <property type="component" value="Unassembled WGS sequence"/>
</dbReference>
<sequence length="93" mass="11308">MNEEKRDPGRIKRLLYLLQEIWESNPDMRFFQLIDLLKHEYSSENDGFGKREGFEIDSKGYKMPISNIDLFYLEDKEFEEFLQAYINQFGNRE</sequence>
<dbReference type="EMBL" id="JACSQT010000004">
    <property type="protein sequence ID" value="MBD7937614.1"/>
    <property type="molecule type" value="Genomic_DNA"/>
</dbReference>